<accession>M7N773</accession>
<evidence type="ECO:0000259" key="6">
    <source>
        <dbReference type="Pfam" id="PF00535"/>
    </source>
</evidence>
<sequence>MKLSIIIPTCNERAFLHKTINAALNHASGNHSVEILVIDCGSTDGTTENIRQKSVVVVTNPSLAGKKWASLRLGARLAQGDVFLFLDADTLLPPDYDDAIDAALTDKAVVGGAFEFDFAEQSPALSLVVFINRIRYRIRNRFYGDQGIFVRRQAYFKSGGWPERQLMEAAYLCDALRKQGKLKLLNTSVRTSARRFLKGGVFRVLLHDMQIWFRDLLGLDVQQYGKRYWAYNQHSQQQSLKHQPARESSSPAFD</sequence>
<organism evidence="7 8">
    <name type="scientific">Cesiribacter andamanensis AMV16</name>
    <dbReference type="NCBI Taxonomy" id="1279009"/>
    <lineage>
        <taxon>Bacteria</taxon>
        <taxon>Pseudomonadati</taxon>
        <taxon>Bacteroidota</taxon>
        <taxon>Cytophagia</taxon>
        <taxon>Cytophagales</taxon>
        <taxon>Cesiribacteraceae</taxon>
        <taxon>Cesiribacter</taxon>
    </lineage>
</organism>
<comment type="caution">
    <text evidence="7">The sequence shown here is derived from an EMBL/GenBank/DDBJ whole genome shotgun (WGS) entry which is preliminary data.</text>
</comment>
<evidence type="ECO:0000256" key="2">
    <source>
        <dbReference type="ARBA" id="ARBA00022475"/>
    </source>
</evidence>
<evidence type="ECO:0000313" key="8">
    <source>
        <dbReference type="Proteomes" id="UP000011910"/>
    </source>
</evidence>
<dbReference type="OrthoDB" id="9810303at2"/>
<proteinExistence type="predicted"/>
<keyword evidence="2" id="KW-1003">Cell membrane</keyword>
<name>M7N773_9BACT</name>
<dbReference type="GO" id="GO:0005886">
    <property type="term" value="C:plasma membrane"/>
    <property type="evidence" value="ECO:0007669"/>
    <property type="project" value="UniProtKB-SubCell"/>
</dbReference>
<evidence type="ECO:0000256" key="5">
    <source>
        <dbReference type="ARBA" id="ARBA00023136"/>
    </source>
</evidence>
<dbReference type="STRING" id="1279009.ADICEAN_00361"/>
<protein>
    <submittedName>
        <fullName evidence="7">N-glycosyltransferase</fullName>
    </submittedName>
</protein>
<evidence type="ECO:0000256" key="3">
    <source>
        <dbReference type="ARBA" id="ARBA00022676"/>
    </source>
</evidence>
<dbReference type="AlphaFoldDB" id="M7N773"/>
<dbReference type="SUPFAM" id="SSF53448">
    <property type="entry name" value="Nucleotide-diphospho-sugar transferases"/>
    <property type="match status" value="1"/>
</dbReference>
<dbReference type="RefSeq" id="WP_009193770.1">
    <property type="nucleotide sequence ID" value="NZ_AODQ01000005.1"/>
</dbReference>
<dbReference type="Proteomes" id="UP000011910">
    <property type="component" value="Unassembled WGS sequence"/>
</dbReference>
<evidence type="ECO:0000256" key="1">
    <source>
        <dbReference type="ARBA" id="ARBA00004236"/>
    </source>
</evidence>
<dbReference type="eggNOG" id="COG1216">
    <property type="taxonomic scope" value="Bacteria"/>
</dbReference>
<evidence type="ECO:0000313" key="7">
    <source>
        <dbReference type="EMBL" id="EMR04463.1"/>
    </source>
</evidence>
<gene>
    <name evidence="7" type="ORF">ADICEAN_00361</name>
</gene>
<comment type="subcellular location">
    <subcellularLocation>
        <location evidence="1">Cell membrane</location>
    </subcellularLocation>
</comment>
<keyword evidence="4 7" id="KW-0808">Transferase</keyword>
<dbReference type="PANTHER" id="PTHR43646">
    <property type="entry name" value="GLYCOSYLTRANSFERASE"/>
    <property type="match status" value="1"/>
</dbReference>
<dbReference type="PANTHER" id="PTHR43646:SF2">
    <property type="entry name" value="GLYCOSYLTRANSFERASE 2-LIKE DOMAIN-CONTAINING PROTEIN"/>
    <property type="match status" value="1"/>
</dbReference>
<dbReference type="Pfam" id="PF00535">
    <property type="entry name" value="Glycos_transf_2"/>
    <property type="match status" value="1"/>
</dbReference>
<feature type="domain" description="Glycosyltransferase 2-like" evidence="6">
    <location>
        <begin position="4"/>
        <end position="125"/>
    </location>
</feature>
<dbReference type="InterPro" id="IPR001173">
    <property type="entry name" value="Glyco_trans_2-like"/>
</dbReference>
<dbReference type="GO" id="GO:0016757">
    <property type="term" value="F:glycosyltransferase activity"/>
    <property type="evidence" value="ECO:0007669"/>
    <property type="project" value="UniProtKB-KW"/>
</dbReference>
<keyword evidence="3" id="KW-0328">Glycosyltransferase</keyword>
<keyword evidence="5" id="KW-0472">Membrane</keyword>
<dbReference type="EMBL" id="AODQ01000005">
    <property type="protein sequence ID" value="EMR04463.1"/>
    <property type="molecule type" value="Genomic_DNA"/>
</dbReference>
<evidence type="ECO:0000256" key="4">
    <source>
        <dbReference type="ARBA" id="ARBA00022679"/>
    </source>
</evidence>
<dbReference type="Gene3D" id="3.90.550.10">
    <property type="entry name" value="Spore Coat Polysaccharide Biosynthesis Protein SpsA, Chain A"/>
    <property type="match status" value="1"/>
</dbReference>
<dbReference type="InterPro" id="IPR029044">
    <property type="entry name" value="Nucleotide-diphossugar_trans"/>
</dbReference>
<keyword evidence="8" id="KW-1185">Reference proteome</keyword>
<reference evidence="7 8" key="1">
    <citation type="journal article" date="2013" name="Genome Announc.">
        <title>Draft Genome Sequence of Cesiribacter andamanensis Strain AMV16T, Isolated from a Soil Sample from a Mud Volcano in the Andaman Islands, India.</title>
        <authorList>
            <person name="Shivaji S."/>
            <person name="Ara S."/>
            <person name="Begum Z."/>
            <person name="Srinivas T.N."/>
            <person name="Singh A."/>
            <person name="Kumar Pinnaka A."/>
        </authorList>
    </citation>
    <scope>NUCLEOTIDE SEQUENCE [LARGE SCALE GENOMIC DNA]</scope>
    <source>
        <strain evidence="7 8">AMV16</strain>
    </source>
</reference>